<comment type="caution">
    <text evidence="1">The sequence shown here is derived from an EMBL/GenBank/DDBJ whole genome shotgun (WGS) entry which is preliminary data.</text>
</comment>
<dbReference type="Proteomes" id="UP000765509">
    <property type="component" value="Unassembled WGS sequence"/>
</dbReference>
<keyword evidence="2" id="KW-1185">Reference proteome</keyword>
<dbReference type="SUPFAM" id="SSF56672">
    <property type="entry name" value="DNA/RNA polymerases"/>
    <property type="match status" value="1"/>
</dbReference>
<gene>
    <name evidence="1" type="ORF">O181_004832</name>
</gene>
<sequence>MELPPLSFHASLEEQWYEEEEPEEIETVFKVVTPPYCQYLDVLSKVKKENLPPHHSCDHQIKLEGSLPPVGVIYSLSDHESETLQGYISDNLKKGLIRDKYSSPGAPVLFV</sequence>
<dbReference type="AlphaFoldDB" id="A0A9Q3GG63"/>
<dbReference type="OrthoDB" id="3262920at2759"/>
<proteinExistence type="predicted"/>
<name>A0A9Q3GG63_9BASI</name>
<dbReference type="EMBL" id="AVOT02000959">
    <property type="protein sequence ID" value="MBW0465117.1"/>
    <property type="molecule type" value="Genomic_DNA"/>
</dbReference>
<reference evidence="1" key="1">
    <citation type="submission" date="2021-03" db="EMBL/GenBank/DDBJ databases">
        <title>Draft genome sequence of rust myrtle Austropuccinia psidii MF-1, a brazilian biotype.</title>
        <authorList>
            <person name="Quecine M.C."/>
            <person name="Pachon D.M.R."/>
            <person name="Bonatelli M.L."/>
            <person name="Correr F.H."/>
            <person name="Franceschini L.M."/>
            <person name="Leite T.F."/>
            <person name="Margarido G.R.A."/>
            <person name="Almeida C.A."/>
            <person name="Ferrarezi J.A."/>
            <person name="Labate C.A."/>
        </authorList>
    </citation>
    <scope>NUCLEOTIDE SEQUENCE</scope>
    <source>
        <strain evidence="1">MF-1</strain>
    </source>
</reference>
<accession>A0A9Q3GG63</accession>
<organism evidence="1 2">
    <name type="scientific">Austropuccinia psidii MF-1</name>
    <dbReference type="NCBI Taxonomy" id="1389203"/>
    <lineage>
        <taxon>Eukaryota</taxon>
        <taxon>Fungi</taxon>
        <taxon>Dikarya</taxon>
        <taxon>Basidiomycota</taxon>
        <taxon>Pucciniomycotina</taxon>
        <taxon>Pucciniomycetes</taxon>
        <taxon>Pucciniales</taxon>
        <taxon>Sphaerophragmiaceae</taxon>
        <taxon>Austropuccinia</taxon>
    </lineage>
</organism>
<dbReference type="InterPro" id="IPR043502">
    <property type="entry name" value="DNA/RNA_pol_sf"/>
</dbReference>
<evidence type="ECO:0000313" key="1">
    <source>
        <dbReference type="EMBL" id="MBW0465117.1"/>
    </source>
</evidence>
<protein>
    <submittedName>
        <fullName evidence="1">Uncharacterized protein</fullName>
    </submittedName>
</protein>
<evidence type="ECO:0000313" key="2">
    <source>
        <dbReference type="Proteomes" id="UP000765509"/>
    </source>
</evidence>